<gene>
    <name evidence="6" type="ORF">HUT08_11300</name>
</gene>
<dbReference type="InterPro" id="IPR050490">
    <property type="entry name" value="Bact_solute-bd_prot1"/>
</dbReference>
<protein>
    <submittedName>
        <fullName evidence="6">Extracellular solute-binding protein</fullName>
    </submittedName>
</protein>
<accession>A0A7H8N6B0</accession>
<dbReference type="Proteomes" id="UP000509303">
    <property type="component" value="Chromosome"/>
</dbReference>
<keyword evidence="5" id="KW-0472">Membrane</keyword>
<feature type="transmembrane region" description="Helical" evidence="5">
    <location>
        <begin position="40"/>
        <end position="59"/>
    </location>
</feature>
<dbReference type="SUPFAM" id="SSF53850">
    <property type="entry name" value="Periplasmic binding protein-like II"/>
    <property type="match status" value="1"/>
</dbReference>
<evidence type="ECO:0000256" key="4">
    <source>
        <dbReference type="SAM" id="MobiDB-lite"/>
    </source>
</evidence>
<dbReference type="InterPro" id="IPR006059">
    <property type="entry name" value="SBP"/>
</dbReference>
<evidence type="ECO:0000256" key="2">
    <source>
        <dbReference type="ARBA" id="ARBA00022448"/>
    </source>
</evidence>
<comment type="similarity">
    <text evidence="1">Belongs to the bacterial solute-binding protein 1 family.</text>
</comment>
<evidence type="ECO:0000256" key="3">
    <source>
        <dbReference type="ARBA" id="ARBA00022729"/>
    </source>
</evidence>
<evidence type="ECO:0000256" key="1">
    <source>
        <dbReference type="ARBA" id="ARBA00008520"/>
    </source>
</evidence>
<reference evidence="6 7" key="1">
    <citation type="submission" date="2020-06" db="EMBL/GenBank/DDBJ databases">
        <title>Genome mining for natural products.</title>
        <authorList>
            <person name="Zhang B."/>
            <person name="Shi J."/>
            <person name="Ge H."/>
        </authorList>
    </citation>
    <scope>NUCLEOTIDE SEQUENCE [LARGE SCALE GENOMIC DNA]</scope>
    <source>
        <strain evidence="6 7">NA00687</strain>
    </source>
</reference>
<dbReference type="PANTHER" id="PTHR43649">
    <property type="entry name" value="ARABINOSE-BINDING PROTEIN-RELATED"/>
    <property type="match status" value="1"/>
</dbReference>
<keyword evidence="5" id="KW-1133">Transmembrane helix</keyword>
<dbReference type="EMBL" id="CP054929">
    <property type="protein sequence ID" value="QKW50037.1"/>
    <property type="molecule type" value="Genomic_DNA"/>
</dbReference>
<dbReference type="AlphaFoldDB" id="A0A7H8N6B0"/>
<name>A0A7H8N6B0_9ACTN</name>
<evidence type="ECO:0000313" key="6">
    <source>
        <dbReference type="EMBL" id="QKW50037.1"/>
    </source>
</evidence>
<keyword evidence="3" id="KW-0732">Signal</keyword>
<feature type="compositionally biased region" description="Basic and acidic residues" evidence="4">
    <location>
        <begin position="448"/>
        <end position="457"/>
    </location>
</feature>
<evidence type="ECO:0000256" key="5">
    <source>
        <dbReference type="SAM" id="Phobius"/>
    </source>
</evidence>
<organism evidence="6 7">
    <name type="scientific">Streptomyces buecherae</name>
    <dbReference type="NCBI Taxonomy" id="2763006"/>
    <lineage>
        <taxon>Bacteria</taxon>
        <taxon>Bacillati</taxon>
        <taxon>Actinomycetota</taxon>
        <taxon>Actinomycetes</taxon>
        <taxon>Kitasatosporales</taxon>
        <taxon>Streptomycetaceae</taxon>
        <taxon>Streptomyces</taxon>
    </lineage>
</organism>
<evidence type="ECO:0000313" key="7">
    <source>
        <dbReference type="Proteomes" id="UP000509303"/>
    </source>
</evidence>
<dbReference type="Gene3D" id="3.40.190.10">
    <property type="entry name" value="Periplasmic binding protein-like II"/>
    <property type="match status" value="2"/>
</dbReference>
<dbReference type="PANTHER" id="PTHR43649:SF34">
    <property type="entry name" value="ABC TRANSPORTER PERIPLASMIC-BINDING PROTEIN YCJN-RELATED"/>
    <property type="match status" value="1"/>
</dbReference>
<feature type="region of interest" description="Disordered" evidence="4">
    <location>
        <begin position="423"/>
        <end position="459"/>
    </location>
</feature>
<sequence length="520" mass="55423">MRRPRRTGRGVGWLGAARAGRGGRASRVGHAGRVGRLRPVAPLAALLTVLEALVVLAVLTTVGGCTAGGGGSGDGADDGAFTSDGDPNAIVIASGRDITGRGGVRQQLVDAWNERSRRSGSPLRARLVELPGTADQQRSQLLGALQSGSSHYDVVNLDVTWVPEFADGHLVRELDDSLLDGDVLPSVAATGRWRGSTYAVPFNSDVGLLYYRPDYLRAAGVNAPGLGPEPTTWVGFRNLKQAVLRAHGRGELPAAYAMPWTTQLSSYEGLTVNGIEAFATVGASGGDAPLVDDEGRYVGTEEQLRLGLGEFTRRIDRAYTLDSAQESDEARLLADFAAGKTAFLRHWPYAYGVLHQDLRDGRLGLAALPGKAVLGGQNLAVTRHAPARNLDAIEDLLRFLTGRNSERCLLEAGFAATRASAYEEGGARCPRGPARPATPSPTGEDADPMPRTEDGRPRSYAVVRKALRGAVLRPRTPLYGAFTQVFADHLSRLTGDDPDAPEKVARDLHRALRRALPADR</sequence>
<proteinExistence type="inferred from homology"/>
<keyword evidence="7" id="KW-1185">Reference proteome</keyword>
<dbReference type="Pfam" id="PF01547">
    <property type="entry name" value="SBP_bac_1"/>
    <property type="match status" value="1"/>
</dbReference>
<keyword evidence="5" id="KW-0812">Transmembrane</keyword>
<keyword evidence="2" id="KW-0813">Transport</keyword>